<evidence type="ECO:0000313" key="2">
    <source>
        <dbReference type="Proteomes" id="UP001295444"/>
    </source>
</evidence>
<keyword evidence="2" id="KW-1185">Reference proteome</keyword>
<name>A0AAD1T3D0_PELCU</name>
<reference evidence="1" key="1">
    <citation type="submission" date="2022-03" db="EMBL/GenBank/DDBJ databases">
        <authorList>
            <person name="Alioto T."/>
            <person name="Alioto T."/>
            <person name="Gomez Garrido J."/>
        </authorList>
    </citation>
    <scope>NUCLEOTIDE SEQUENCE</scope>
</reference>
<dbReference type="EMBL" id="OW240921">
    <property type="protein sequence ID" value="CAH2318306.1"/>
    <property type="molecule type" value="Genomic_DNA"/>
</dbReference>
<proteinExistence type="predicted"/>
<accession>A0AAD1T3D0</accession>
<dbReference type="AlphaFoldDB" id="A0AAD1T3D0"/>
<protein>
    <submittedName>
        <fullName evidence="1">Uncharacterized protein</fullName>
    </submittedName>
</protein>
<dbReference type="Proteomes" id="UP001295444">
    <property type="component" value="Chromosome 10"/>
</dbReference>
<evidence type="ECO:0000313" key="1">
    <source>
        <dbReference type="EMBL" id="CAH2318306.1"/>
    </source>
</evidence>
<gene>
    <name evidence="1" type="ORF">PECUL_23A017204</name>
</gene>
<sequence length="138" mass="15588">MAAILSVVGLPSHTNCYGSHIISSGAYPFIPTAPTQPYYTVLLWRYPVIPYQYCLRQPYWCCHTNYGSHITNCYVAILTEVAPTHSYQLLWQPIHTNCYGSHIISSGTYPVIPTVMAAILTGVAPTHSYQLLWQPYYQ</sequence>
<organism evidence="1 2">
    <name type="scientific">Pelobates cultripes</name>
    <name type="common">Western spadefoot toad</name>
    <dbReference type="NCBI Taxonomy" id="61616"/>
    <lineage>
        <taxon>Eukaryota</taxon>
        <taxon>Metazoa</taxon>
        <taxon>Chordata</taxon>
        <taxon>Craniata</taxon>
        <taxon>Vertebrata</taxon>
        <taxon>Euteleostomi</taxon>
        <taxon>Amphibia</taxon>
        <taxon>Batrachia</taxon>
        <taxon>Anura</taxon>
        <taxon>Pelobatoidea</taxon>
        <taxon>Pelobatidae</taxon>
        <taxon>Pelobates</taxon>
    </lineage>
</organism>